<sequence length="231" mass="26586">MVPGVGNAILYFNNKNLTELPNSTLYGYSNLRQLHLANNRLTHISLAQLPANLTYLDVSNNSLKTFDKNVLEFLSSRSGNIRLRISGNLWICDCDAEPLISFVANLSNSIDDPCILKSIEESKRIIILMTKNFKQSAWGRFEFRMAVQATSIDQYKRLIIIVYPEVEDFNDLDSELRTYMKLNTYLRRDDPQFWRKLIFAMPHNHGNHGRAPINAERQAQELPLLRPKTVA</sequence>
<dbReference type="PANTHER" id="PTHR24365">
    <property type="entry name" value="TOLL-LIKE RECEPTOR"/>
    <property type="match status" value="1"/>
</dbReference>
<dbReference type="InterPro" id="IPR032675">
    <property type="entry name" value="LRR_dom_sf"/>
</dbReference>
<dbReference type="Gene3D" id="3.80.10.10">
    <property type="entry name" value="Ribonuclease Inhibitor"/>
    <property type="match status" value="1"/>
</dbReference>
<dbReference type="InParanoid" id="B4LEI0"/>
<dbReference type="GO" id="GO:0007165">
    <property type="term" value="P:signal transduction"/>
    <property type="evidence" value="ECO:0007669"/>
    <property type="project" value="InterPro"/>
</dbReference>
<evidence type="ECO:0000259" key="7">
    <source>
        <dbReference type="PROSITE" id="PS50104"/>
    </source>
</evidence>
<keyword evidence="5" id="KW-1133">Transmembrane helix</keyword>
<dbReference type="Proteomes" id="UP000008792">
    <property type="component" value="Unassembled WGS sequence"/>
</dbReference>
<reference evidence="8 9" key="1">
    <citation type="journal article" date="2007" name="Nature">
        <title>Evolution of genes and genomes on the Drosophila phylogeny.</title>
        <authorList>
            <consortium name="Drosophila 12 Genomes Consortium"/>
            <person name="Clark A.G."/>
            <person name="Eisen M.B."/>
            <person name="Smith D.R."/>
            <person name="Bergman C.M."/>
            <person name="Oliver B."/>
            <person name="Markow T.A."/>
            <person name="Kaufman T.C."/>
            <person name="Kellis M."/>
            <person name="Gelbart W."/>
            <person name="Iyer V.N."/>
            <person name="Pollard D.A."/>
            <person name="Sackton T.B."/>
            <person name="Larracuente A.M."/>
            <person name="Singh N.D."/>
            <person name="Abad J.P."/>
            <person name="Abt D.N."/>
            <person name="Adryan B."/>
            <person name="Aguade M."/>
            <person name="Akashi H."/>
            <person name="Anderson W.W."/>
            <person name="Aquadro C.F."/>
            <person name="Ardell D.H."/>
            <person name="Arguello R."/>
            <person name="Artieri C.G."/>
            <person name="Barbash D.A."/>
            <person name="Barker D."/>
            <person name="Barsanti P."/>
            <person name="Batterham P."/>
            <person name="Batzoglou S."/>
            <person name="Begun D."/>
            <person name="Bhutkar A."/>
            <person name="Blanco E."/>
            <person name="Bosak S.A."/>
            <person name="Bradley R.K."/>
            <person name="Brand A.D."/>
            <person name="Brent M.R."/>
            <person name="Brooks A.N."/>
            <person name="Brown R.H."/>
            <person name="Butlin R.K."/>
            <person name="Caggese C."/>
            <person name="Calvi B.R."/>
            <person name="Bernardo de Carvalho A."/>
            <person name="Caspi A."/>
            <person name="Castrezana S."/>
            <person name="Celniker S.E."/>
            <person name="Chang J.L."/>
            <person name="Chapple C."/>
            <person name="Chatterji S."/>
            <person name="Chinwalla A."/>
            <person name="Civetta A."/>
            <person name="Clifton S.W."/>
            <person name="Comeron J.M."/>
            <person name="Costello J.C."/>
            <person name="Coyne J.A."/>
            <person name="Daub J."/>
            <person name="David R.G."/>
            <person name="Delcher A.L."/>
            <person name="Delehaunty K."/>
            <person name="Do C.B."/>
            <person name="Ebling H."/>
            <person name="Edwards K."/>
            <person name="Eickbush T."/>
            <person name="Evans J.D."/>
            <person name="Filipski A."/>
            <person name="Findeiss S."/>
            <person name="Freyhult E."/>
            <person name="Fulton L."/>
            <person name="Fulton R."/>
            <person name="Garcia A.C."/>
            <person name="Gardiner A."/>
            <person name="Garfield D.A."/>
            <person name="Garvin B.E."/>
            <person name="Gibson G."/>
            <person name="Gilbert D."/>
            <person name="Gnerre S."/>
            <person name="Godfrey J."/>
            <person name="Good R."/>
            <person name="Gotea V."/>
            <person name="Gravely B."/>
            <person name="Greenberg A.J."/>
            <person name="Griffiths-Jones S."/>
            <person name="Gross S."/>
            <person name="Guigo R."/>
            <person name="Gustafson E.A."/>
            <person name="Haerty W."/>
            <person name="Hahn M.W."/>
            <person name="Halligan D.L."/>
            <person name="Halpern A.L."/>
            <person name="Halter G.M."/>
            <person name="Han M.V."/>
            <person name="Heger A."/>
            <person name="Hillier L."/>
            <person name="Hinrichs A.S."/>
            <person name="Holmes I."/>
            <person name="Hoskins R.A."/>
            <person name="Hubisz M.J."/>
            <person name="Hultmark D."/>
            <person name="Huntley M.A."/>
            <person name="Jaffe D.B."/>
            <person name="Jagadeeshan S."/>
            <person name="Jeck W.R."/>
            <person name="Johnson J."/>
            <person name="Jones C.D."/>
            <person name="Jordan W.C."/>
            <person name="Karpen G.H."/>
            <person name="Kataoka E."/>
            <person name="Keightley P.D."/>
            <person name="Kheradpour P."/>
            <person name="Kirkness E.F."/>
            <person name="Koerich L.B."/>
            <person name="Kristiansen K."/>
            <person name="Kudrna D."/>
            <person name="Kulathinal R.J."/>
            <person name="Kumar S."/>
            <person name="Kwok R."/>
            <person name="Lander E."/>
            <person name="Langley C.H."/>
            <person name="Lapoint R."/>
            <person name="Lazzaro B.P."/>
            <person name="Lee S.J."/>
            <person name="Levesque L."/>
            <person name="Li R."/>
            <person name="Lin C.F."/>
            <person name="Lin M.F."/>
            <person name="Lindblad-Toh K."/>
            <person name="Llopart A."/>
            <person name="Long M."/>
            <person name="Low L."/>
            <person name="Lozovsky E."/>
            <person name="Lu J."/>
            <person name="Luo M."/>
            <person name="Machado C.A."/>
            <person name="Makalowski W."/>
            <person name="Marzo M."/>
            <person name="Matsuda M."/>
            <person name="Matzkin L."/>
            <person name="McAllister B."/>
            <person name="McBride C.S."/>
            <person name="McKernan B."/>
            <person name="McKernan K."/>
            <person name="Mendez-Lago M."/>
            <person name="Minx P."/>
            <person name="Mollenhauer M.U."/>
            <person name="Montooth K."/>
            <person name="Mount S.M."/>
            <person name="Mu X."/>
            <person name="Myers E."/>
            <person name="Negre B."/>
            <person name="Newfeld S."/>
            <person name="Nielsen R."/>
            <person name="Noor M.A."/>
            <person name="O'Grady P."/>
            <person name="Pachter L."/>
            <person name="Papaceit M."/>
            <person name="Parisi M.J."/>
            <person name="Parisi M."/>
            <person name="Parts L."/>
            <person name="Pedersen J.S."/>
            <person name="Pesole G."/>
            <person name="Phillippy A.M."/>
            <person name="Ponting C.P."/>
            <person name="Pop M."/>
            <person name="Porcelli D."/>
            <person name="Powell J.R."/>
            <person name="Prohaska S."/>
            <person name="Pruitt K."/>
            <person name="Puig M."/>
            <person name="Quesneville H."/>
            <person name="Ram K.R."/>
            <person name="Rand D."/>
            <person name="Rasmussen M.D."/>
            <person name="Reed L.K."/>
            <person name="Reenan R."/>
            <person name="Reily A."/>
            <person name="Remington K.A."/>
            <person name="Rieger T.T."/>
            <person name="Ritchie M.G."/>
            <person name="Robin C."/>
            <person name="Rogers Y.H."/>
            <person name="Rohde C."/>
            <person name="Rozas J."/>
            <person name="Rubenfield M.J."/>
            <person name="Ruiz A."/>
            <person name="Russo S."/>
            <person name="Salzberg S.L."/>
            <person name="Sanchez-Gracia A."/>
            <person name="Saranga D.J."/>
            <person name="Sato H."/>
            <person name="Schaeffer S.W."/>
            <person name="Schatz M.C."/>
            <person name="Schlenke T."/>
            <person name="Schwartz R."/>
            <person name="Segarra C."/>
            <person name="Singh R.S."/>
            <person name="Sirot L."/>
            <person name="Sirota M."/>
            <person name="Sisneros N.B."/>
            <person name="Smith C.D."/>
            <person name="Smith T.F."/>
            <person name="Spieth J."/>
            <person name="Stage D.E."/>
            <person name="Stark A."/>
            <person name="Stephan W."/>
            <person name="Strausberg R.L."/>
            <person name="Strempel S."/>
            <person name="Sturgill D."/>
            <person name="Sutton G."/>
            <person name="Sutton G.G."/>
            <person name="Tao W."/>
            <person name="Teichmann S."/>
            <person name="Tobari Y.N."/>
            <person name="Tomimura Y."/>
            <person name="Tsolas J.M."/>
            <person name="Valente V.L."/>
            <person name="Venter E."/>
            <person name="Venter J.C."/>
            <person name="Vicario S."/>
            <person name="Vieira F.G."/>
            <person name="Vilella A.J."/>
            <person name="Villasante A."/>
            <person name="Walenz B."/>
            <person name="Wang J."/>
            <person name="Wasserman M."/>
            <person name="Watts T."/>
            <person name="Wilson D."/>
            <person name="Wilson R.K."/>
            <person name="Wing R.A."/>
            <person name="Wolfner M.F."/>
            <person name="Wong A."/>
            <person name="Wong G.K."/>
            <person name="Wu C.I."/>
            <person name="Wu G."/>
            <person name="Yamamoto D."/>
            <person name="Yang H.P."/>
            <person name="Yang S.P."/>
            <person name="Yorke J.A."/>
            <person name="Yoshida K."/>
            <person name="Zdobnov E."/>
            <person name="Zhang P."/>
            <person name="Zhang Y."/>
            <person name="Zimin A.V."/>
            <person name="Baldwin J."/>
            <person name="Abdouelleil A."/>
            <person name="Abdulkadir J."/>
            <person name="Abebe A."/>
            <person name="Abera B."/>
            <person name="Abreu J."/>
            <person name="Acer S.C."/>
            <person name="Aftuck L."/>
            <person name="Alexander A."/>
            <person name="An P."/>
            <person name="Anderson E."/>
            <person name="Anderson S."/>
            <person name="Arachi H."/>
            <person name="Azer M."/>
            <person name="Bachantsang P."/>
            <person name="Barry A."/>
            <person name="Bayul T."/>
            <person name="Berlin A."/>
            <person name="Bessette D."/>
            <person name="Bloom T."/>
            <person name="Blye J."/>
            <person name="Boguslavskiy L."/>
            <person name="Bonnet C."/>
            <person name="Boukhgalter B."/>
            <person name="Bourzgui I."/>
            <person name="Brown A."/>
            <person name="Cahill P."/>
            <person name="Channer S."/>
            <person name="Cheshatsang Y."/>
            <person name="Chuda L."/>
            <person name="Citroen M."/>
            <person name="Collymore A."/>
            <person name="Cooke P."/>
            <person name="Costello M."/>
            <person name="D'Aco K."/>
            <person name="Daza R."/>
            <person name="De Haan G."/>
            <person name="DeGray S."/>
            <person name="DeMaso C."/>
            <person name="Dhargay N."/>
            <person name="Dooley K."/>
            <person name="Dooley E."/>
            <person name="Doricent M."/>
            <person name="Dorje P."/>
            <person name="Dorjee K."/>
            <person name="Dupes A."/>
            <person name="Elong R."/>
            <person name="Falk J."/>
            <person name="Farina A."/>
            <person name="Faro S."/>
            <person name="Ferguson D."/>
            <person name="Fisher S."/>
            <person name="Foley C.D."/>
            <person name="Franke A."/>
            <person name="Friedrich D."/>
            <person name="Gadbois L."/>
            <person name="Gearin G."/>
            <person name="Gearin C.R."/>
            <person name="Giannoukos G."/>
            <person name="Goode T."/>
            <person name="Graham J."/>
            <person name="Grandbois E."/>
            <person name="Grewal S."/>
            <person name="Gyaltsen K."/>
            <person name="Hafez N."/>
            <person name="Hagos B."/>
            <person name="Hall J."/>
            <person name="Henson C."/>
            <person name="Hollinger A."/>
            <person name="Honan T."/>
            <person name="Huard M.D."/>
            <person name="Hughes L."/>
            <person name="Hurhula B."/>
            <person name="Husby M.E."/>
            <person name="Kamat A."/>
            <person name="Kanga B."/>
            <person name="Kashin S."/>
            <person name="Khazanovich D."/>
            <person name="Kisner P."/>
            <person name="Lance K."/>
            <person name="Lara M."/>
            <person name="Lee W."/>
            <person name="Lennon N."/>
            <person name="Letendre F."/>
            <person name="LeVine R."/>
            <person name="Lipovsky A."/>
            <person name="Liu X."/>
            <person name="Liu J."/>
            <person name="Liu S."/>
            <person name="Lokyitsang T."/>
            <person name="Lokyitsang Y."/>
            <person name="Lubonja R."/>
            <person name="Lui A."/>
            <person name="MacDonald P."/>
            <person name="Magnisalis V."/>
            <person name="Maru K."/>
            <person name="Matthews C."/>
            <person name="McCusker W."/>
            <person name="McDonough S."/>
            <person name="Mehta T."/>
            <person name="Meldrim J."/>
            <person name="Meneus L."/>
            <person name="Mihai O."/>
            <person name="Mihalev A."/>
            <person name="Mihova T."/>
            <person name="Mittelman R."/>
            <person name="Mlenga V."/>
            <person name="Montmayeur A."/>
            <person name="Mulrain L."/>
            <person name="Navidi A."/>
            <person name="Naylor J."/>
            <person name="Negash T."/>
            <person name="Nguyen T."/>
            <person name="Nguyen N."/>
            <person name="Nicol R."/>
            <person name="Norbu C."/>
            <person name="Norbu N."/>
            <person name="Novod N."/>
            <person name="O'Neill B."/>
            <person name="Osman S."/>
            <person name="Markiewicz E."/>
            <person name="Oyono O.L."/>
            <person name="Patti C."/>
            <person name="Phunkhang P."/>
            <person name="Pierre F."/>
            <person name="Priest M."/>
            <person name="Raghuraman S."/>
            <person name="Rege F."/>
            <person name="Reyes R."/>
            <person name="Rise C."/>
            <person name="Rogov P."/>
            <person name="Ross K."/>
            <person name="Ryan E."/>
            <person name="Settipalli S."/>
            <person name="Shea T."/>
            <person name="Sherpa N."/>
            <person name="Shi L."/>
            <person name="Shih D."/>
            <person name="Sparrow T."/>
            <person name="Spaulding J."/>
            <person name="Stalker J."/>
            <person name="Stange-Thomann N."/>
            <person name="Stavropoulos S."/>
            <person name="Stone C."/>
            <person name="Strader C."/>
            <person name="Tesfaye S."/>
            <person name="Thomson T."/>
            <person name="Thoulutsang Y."/>
            <person name="Thoulutsang D."/>
            <person name="Topham K."/>
            <person name="Topping I."/>
            <person name="Tsamla T."/>
            <person name="Vassiliev H."/>
            <person name="Vo A."/>
            <person name="Wangchuk T."/>
            <person name="Wangdi T."/>
            <person name="Weiand M."/>
            <person name="Wilkinson J."/>
            <person name="Wilson A."/>
            <person name="Yadav S."/>
            <person name="Young G."/>
            <person name="Yu Q."/>
            <person name="Zembek L."/>
            <person name="Zhong D."/>
            <person name="Zimmer A."/>
            <person name="Zwirko Z."/>
            <person name="Jaffe D.B."/>
            <person name="Alvarez P."/>
            <person name="Brockman W."/>
            <person name="Butler J."/>
            <person name="Chin C."/>
            <person name="Gnerre S."/>
            <person name="Grabherr M."/>
            <person name="Kleber M."/>
            <person name="Mauceli E."/>
            <person name="MacCallum I."/>
        </authorList>
    </citation>
    <scope>NUCLEOTIDE SEQUENCE [LARGE SCALE GENOMIC DNA]</scope>
    <source>
        <strain evidence="9">Tucson 15010-1051.87</strain>
    </source>
</reference>
<proteinExistence type="inferred from homology"/>
<dbReference type="AlphaFoldDB" id="B4LEI0"/>
<keyword evidence="6" id="KW-0472">Membrane</keyword>
<evidence type="ECO:0000313" key="8">
    <source>
        <dbReference type="EMBL" id="EDW70156.2"/>
    </source>
</evidence>
<dbReference type="PROSITE" id="PS51450">
    <property type="entry name" value="LRR"/>
    <property type="match status" value="1"/>
</dbReference>
<dbReference type="SMR" id="B4LEI0"/>
<dbReference type="STRING" id="7244.B4LEI0"/>
<dbReference type="SUPFAM" id="SSF52058">
    <property type="entry name" value="L domain-like"/>
    <property type="match status" value="1"/>
</dbReference>
<organism evidence="8 9">
    <name type="scientific">Drosophila virilis</name>
    <name type="common">Fruit fly</name>
    <dbReference type="NCBI Taxonomy" id="7244"/>
    <lineage>
        <taxon>Eukaryota</taxon>
        <taxon>Metazoa</taxon>
        <taxon>Ecdysozoa</taxon>
        <taxon>Arthropoda</taxon>
        <taxon>Hexapoda</taxon>
        <taxon>Insecta</taxon>
        <taxon>Pterygota</taxon>
        <taxon>Neoptera</taxon>
        <taxon>Endopterygota</taxon>
        <taxon>Diptera</taxon>
        <taxon>Brachycera</taxon>
        <taxon>Muscomorpha</taxon>
        <taxon>Ephydroidea</taxon>
        <taxon>Drosophilidae</taxon>
        <taxon>Drosophila</taxon>
    </lineage>
</organism>
<dbReference type="GO" id="GO:0038023">
    <property type="term" value="F:signaling receptor activity"/>
    <property type="evidence" value="ECO:0007669"/>
    <property type="project" value="TreeGrafter"/>
</dbReference>
<comment type="similarity">
    <text evidence="2">Belongs to the Toll-like receptor family.</text>
</comment>
<evidence type="ECO:0000256" key="2">
    <source>
        <dbReference type="ARBA" id="ARBA00009634"/>
    </source>
</evidence>
<keyword evidence="4" id="KW-0732">Signal</keyword>
<name>B4LEI0_DROVI</name>
<evidence type="ECO:0000313" key="9">
    <source>
        <dbReference type="Proteomes" id="UP000008792"/>
    </source>
</evidence>
<dbReference type="GO" id="GO:0005886">
    <property type="term" value="C:plasma membrane"/>
    <property type="evidence" value="ECO:0007669"/>
    <property type="project" value="TreeGrafter"/>
</dbReference>
<dbReference type="OrthoDB" id="9985615at2759"/>
<evidence type="ECO:0000256" key="4">
    <source>
        <dbReference type="ARBA" id="ARBA00022729"/>
    </source>
</evidence>
<evidence type="ECO:0000256" key="1">
    <source>
        <dbReference type="ARBA" id="ARBA00004167"/>
    </source>
</evidence>
<dbReference type="PROSITE" id="PS50104">
    <property type="entry name" value="TIR"/>
    <property type="match status" value="1"/>
</dbReference>
<dbReference type="InterPro" id="IPR035897">
    <property type="entry name" value="Toll_tir_struct_dom_sf"/>
</dbReference>
<dbReference type="Pfam" id="PF13855">
    <property type="entry name" value="LRR_8"/>
    <property type="match status" value="1"/>
</dbReference>
<dbReference type="SUPFAM" id="SSF52200">
    <property type="entry name" value="Toll/Interleukin receptor TIR domain"/>
    <property type="match status" value="1"/>
</dbReference>
<keyword evidence="9" id="KW-1185">Reference proteome</keyword>
<feature type="domain" description="TIR" evidence="7">
    <location>
        <begin position="53"/>
        <end position="201"/>
    </location>
</feature>
<evidence type="ECO:0000256" key="3">
    <source>
        <dbReference type="ARBA" id="ARBA00022692"/>
    </source>
</evidence>
<comment type="subcellular location">
    <subcellularLocation>
        <location evidence="1">Membrane</location>
        <topology evidence="1">Single-pass membrane protein</topology>
    </subcellularLocation>
</comment>
<dbReference type="HOGENOM" id="CLU_164980_0_0_1"/>
<protein>
    <recommendedName>
        <fullName evidence="7">TIR domain-containing protein</fullName>
    </recommendedName>
</protein>
<accession>B4LEI0</accession>
<dbReference type="InterPro" id="IPR000157">
    <property type="entry name" value="TIR_dom"/>
</dbReference>
<dbReference type="EMBL" id="CH940647">
    <property type="protein sequence ID" value="EDW70156.2"/>
    <property type="molecule type" value="Genomic_DNA"/>
</dbReference>
<dbReference type="FunCoup" id="B4LEI0">
    <property type="interactions" value="13"/>
</dbReference>
<dbReference type="SMART" id="SM00255">
    <property type="entry name" value="TIR"/>
    <property type="match status" value="1"/>
</dbReference>
<evidence type="ECO:0000256" key="6">
    <source>
        <dbReference type="ARBA" id="ARBA00023136"/>
    </source>
</evidence>
<gene>
    <name evidence="8" type="primary">Dvir\GJ13648</name>
    <name evidence="8" type="ORF">Dvir_GJ13648</name>
</gene>
<dbReference type="PANTHER" id="PTHR24365:SF530">
    <property type="entry name" value="MSTPROX-RELATED"/>
    <property type="match status" value="1"/>
</dbReference>
<dbReference type="InterPro" id="IPR001611">
    <property type="entry name" value="Leu-rich_rpt"/>
</dbReference>
<keyword evidence="3" id="KW-0812">Transmembrane</keyword>
<dbReference type="Gene3D" id="3.40.50.10140">
    <property type="entry name" value="Toll/interleukin-1 receptor homology (TIR) domain"/>
    <property type="match status" value="1"/>
</dbReference>
<evidence type="ECO:0000256" key="5">
    <source>
        <dbReference type="ARBA" id="ARBA00022989"/>
    </source>
</evidence>
<dbReference type="eggNOG" id="KOG4641">
    <property type="taxonomic scope" value="Eukaryota"/>
</dbReference>
<dbReference type="Pfam" id="PF01582">
    <property type="entry name" value="TIR"/>
    <property type="match status" value="1"/>
</dbReference>